<evidence type="ECO:0000256" key="4">
    <source>
        <dbReference type="ARBA" id="ARBA00022801"/>
    </source>
</evidence>
<keyword evidence="4" id="KW-0378">Hydrolase</keyword>
<evidence type="ECO:0000313" key="13">
    <source>
        <dbReference type="EMBL" id="PWV10057.1"/>
    </source>
</evidence>
<dbReference type="VEuPathDB" id="TriTrypDB:C4B63_92g107"/>
<dbReference type="VEuPathDB" id="TriTrypDB:TcYC6_0104750"/>
<dbReference type="GO" id="GO:0005634">
    <property type="term" value="C:nucleus"/>
    <property type="evidence" value="ECO:0007669"/>
    <property type="project" value="UniProtKB-SubCell"/>
</dbReference>
<evidence type="ECO:0000256" key="6">
    <source>
        <dbReference type="ARBA" id="ARBA00022842"/>
    </source>
</evidence>
<dbReference type="OMA" id="GCHGALT"/>
<evidence type="ECO:0000259" key="12">
    <source>
        <dbReference type="Pfam" id="PF01612"/>
    </source>
</evidence>
<evidence type="ECO:0000256" key="2">
    <source>
        <dbReference type="ARBA" id="ARBA00022722"/>
    </source>
</evidence>
<keyword evidence="11" id="KW-1133">Transmembrane helix</keyword>
<dbReference type="VEuPathDB" id="TriTrypDB:TcCL_NonESM06018"/>
<dbReference type="InterPro" id="IPR036397">
    <property type="entry name" value="RNaseH_sf"/>
</dbReference>
<dbReference type="PANTHER" id="PTHR13620">
    <property type="entry name" value="3-5 EXONUCLEASE"/>
    <property type="match status" value="1"/>
</dbReference>
<sequence>MPFFDVSNNCFRACMRFCASFNRVQGIHLRDGGKICMRVCFLYPATLWTRFQRISPNFFFLLLFLPLQPSLLVGFSLVVQARREKMVCPAPPRQLVVVDPAWVRVDEENYNAAWKQLEEEAMECGFIGFDMEWTSRPKPVLEEGEETTVENSNAGTAADARDRVRVRSAHSVEPVAVVQLSTFSVTFVVRLCDIVCMARPENCIGVSEAAAVSSTLGVVLDNLTSLLANKRVAKVGVGIIGDQEKLQRDYTAFRLCPCVELAVLARHLFPTAEDLMGLRSLKDFAARFAGRKLKKDILVTCSDWGSSLGALSPLQLEYAAADAEASFDVCLGMCRESHLIASDNIDDNDESHGISGARDVRCNVNSILQSLDGLKATTFRNARVEKPAGNRLAAWWCKGRTKPYYDNIFVYDAEMRLVFTVDKSKAEWYVYKKGLGKVIEWRETAAEETQKTEKEIAAIQLNFSPDLSKYNDAHIRRNLDYFRQAKENQCVVCGEKKDLVRFAVVPLAYRKYFPSVYMSHNSYDLLLLCTVCFARARRLYDEERRRVAVDFGVPLGHLTPKELELHRAQLQQQMSTNISNDGSAVENIARSRSNSSSRRSNNNTATSDRKYLLSPAQKMRIMQEYLEIEKHREVLLKIFKYAKALRVAYEEPTVAAGCIEEDEGVNQTAAVNEKPAKPSVMPPGRARQLATYMRLHAQRYPFAKCASERIALFTADAASKESVRCILEEGISPRVVLTRFWLREHPKLREMFSCTTRRSERHEDGGSPGPHENGERLEENLFVDSHGFLIVQALLEKYDTDACKCRDHAIGEFIYRWRTAFLQGMRPRHLPSGWSAEDGILL</sequence>
<dbReference type="SMR" id="A0A2V2WNN9"/>
<dbReference type="GO" id="GO:0046872">
    <property type="term" value="F:metal ion binding"/>
    <property type="evidence" value="ECO:0007669"/>
    <property type="project" value="UniProtKB-KW"/>
</dbReference>
<evidence type="ECO:0000256" key="7">
    <source>
        <dbReference type="ARBA" id="ARBA00023242"/>
    </source>
</evidence>
<evidence type="ECO:0000256" key="1">
    <source>
        <dbReference type="ARBA" id="ARBA00004123"/>
    </source>
</evidence>
<dbReference type="Gene3D" id="3.30.420.10">
    <property type="entry name" value="Ribonuclease H-like superfamily/Ribonuclease H"/>
    <property type="match status" value="1"/>
</dbReference>
<name>A0A2V2WNN9_TRYCR</name>
<evidence type="ECO:0000313" key="14">
    <source>
        <dbReference type="Proteomes" id="UP000246078"/>
    </source>
</evidence>
<gene>
    <name evidence="13" type="ORF">C3747_72g257</name>
</gene>
<dbReference type="InterPro" id="IPR051132">
    <property type="entry name" value="3-5_Exonuclease_domain"/>
</dbReference>
<dbReference type="GO" id="GO:0006139">
    <property type="term" value="P:nucleobase-containing compound metabolic process"/>
    <property type="evidence" value="ECO:0007669"/>
    <property type="project" value="InterPro"/>
</dbReference>
<evidence type="ECO:0000256" key="5">
    <source>
        <dbReference type="ARBA" id="ARBA00022839"/>
    </source>
</evidence>
<evidence type="ECO:0000256" key="10">
    <source>
        <dbReference type="SAM" id="MobiDB-lite"/>
    </source>
</evidence>
<dbReference type="VEuPathDB" id="TriTrypDB:C3747_72g257"/>
<dbReference type="VEuPathDB" id="TriTrypDB:TcCLB.508065.60"/>
<dbReference type="VEuPathDB" id="TriTrypDB:TCDM_10941"/>
<feature type="region of interest" description="Disordered" evidence="10">
    <location>
        <begin position="581"/>
        <end position="609"/>
    </location>
</feature>
<keyword evidence="7" id="KW-0539">Nucleus</keyword>
<dbReference type="InterPro" id="IPR002562">
    <property type="entry name" value="3'-5'_exonuclease_dom"/>
</dbReference>
<dbReference type="VEuPathDB" id="TriTrypDB:TcBrA4_0040380"/>
<keyword evidence="11" id="KW-0472">Membrane</keyword>
<dbReference type="EMBL" id="PRFC01000072">
    <property type="protein sequence ID" value="PWV10057.1"/>
    <property type="molecule type" value="Genomic_DNA"/>
</dbReference>
<keyword evidence="2" id="KW-0540">Nuclease</keyword>
<dbReference type="AlphaFoldDB" id="A0A2V2WNN9"/>
<feature type="region of interest" description="Disordered" evidence="10">
    <location>
        <begin position="754"/>
        <end position="775"/>
    </location>
</feature>
<dbReference type="VEuPathDB" id="TriTrypDB:TcG_09373"/>
<keyword evidence="5" id="KW-0269">Exonuclease</keyword>
<proteinExistence type="predicted"/>
<dbReference type="InterPro" id="IPR012337">
    <property type="entry name" value="RNaseH-like_sf"/>
</dbReference>
<organism evidence="13 14">
    <name type="scientific">Trypanosoma cruzi</name>
    <dbReference type="NCBI Taxonomy" id="5693"/>
    <lineage>
        <taxon>Eukaryota</taxon>
        <taxon>Discoba</taxon>
        <taxon>Euglenozoa</taxon>
        <taxon>Kinetoplastea</taxon>
        <taxon>Metakinetoplastina</taxon>
        <taxon>Trypanosomatida</taxon>
        <taxon>Trypanosomatidae</taxon>
        <taxon>Trypanosoma</taxon>
        <taxon>Schizotrypanum</taxon>
    </lineage>
</organism>
<evidence type="ECO:0000256" key="8">
    <source>
        <dbReference type="ARBA" id="ARBA00040531"/>
    </source>
</evidence>
<comment type="subcellular location">
    <subcellularLocation>
        <location evidence="1">Nucleus</location>
    </subcellularLocation>
</comment>
<dbReference type="VEuPathDB" id="TriTrypDB:Tc_MARK_1573"/>
<evidence type="ECO:0000256" key="9">
    <source>
        <dbReference type="ARBA" id="ARBA00042761"/>
    </source>
</evidence>
<dbReference type="VEuPathDB" id="TriTrypDB:TCSYLVIO_002860"/>
<dbReference type="VEuPathDB" id="TriTrypDB:TcCLB.509707.20"/>
<dbReference type="OrthoDB" id="1920326at2759"/>
<dbReference type="GO" id="GO:0003676">
    <property type="term" value="F:nucleic acid binding"/>
    <property type="evidence" value="ECO:0007669"/>
    <property type="project" value="InterPro"/>
</dbReference>
<feature type="transmembrane region" description="Helical" evidence="11">
    <location>
        <begin position="58"/>
        <end position="79"/>
    </location>
</feature>
<feature type="compositionally biased region" description="Low complexity" evidence="10">
    <location>
        <begin position="590"/>
        <end position="603"/>
    </location>
</feature>
<comment type="caution">
    <text evidence="13">The sequence shown here is derived from an EMBL/GenBank/DDBJ whole genome shotgun (WGS) entry which is preliminary data.</text>
</comment>
<keyword evidence="3" id="KW-0479">Metal-binding</keyword>
<dbReference type="VEuPathDB" id="TriTrypDB:C4B63_92g109"/>
<dbReference type="CDD" id="cd06141">
    <property type="entry name" value="WRN_exo"/>
    <property type="match status" value="1"/>
</dbReference>
<protein>
    <recommendedName>
        <fullName evidence="8">3'-5' exonuclease</fullName>
    </recommendedName>
    <alternativeName>
        <fullName evidence="9">Werner Syndrome-like exonuclease</fullName>
    </alternativeName>
</protein>
<evidence type="ECO:0000256" key="11">
    <source>
        <dbReference type="SAM" id="Phobius"/>
    </source>
</evidence>
<accession>A0A2V2WNN9</accession>
<keyword evidence="6" id="KW-0460">Magnesium</keyword>
<dbReference type="PANTHER" id="PTHR13620:SF109">
    <property type="entry name" value="3'-5' EXONUCLEASE"/>
    <property type="match status" value="1"/>
</dbReference>
<dbReference type="GO" id="GO:0008408">
    <property type="term" value="F:3'-5' exonuclease activity"/>
    <property type="evidence" value="ECO:0007669"/>
    <property type="project" value="InterPro"/>
</dbReference>
<reference evidence="13 14" key="1">
    <citation type="journal article" date="2018" name="Microb. Genom.">
        <title>Expanding an expanded genome: long-read sequencing of Trypanosoma cruzi.</title>
        <authorList>
            <person name="Berna L."/>
            <person name="Rodriguez M."/>
            <person name="Chiribao M.L."/>
            <person name="Parodi-Talice A."/>
            <person name="Pita S."/>
            <person name="Rijo G."/>
            <person name="Alvarez-Valin F."/>
            <person name="Robello C."/>
        </authorList>
    </citation>
    <scope>NUCLEOTIDE SEQUENCE [LARGE SCALE GENOMIC DNA]</scope>
    <source>
        <strain evidence="13 14">TCC</strain>
    </source>
</reference>
<keyword evidence="11" id="KW-0812">Transmembrane</keyword>
<evidence type="ECO:0000256" key="3">
    <source>
        <dbReference type="ARBA" id="ARBA00022723"/>
    </source>
</evidence>
<feature type="domain" description="3'-5' exonuclease" evidence="12">
    <location>
        <begin position="203"/>
        <end position="330"/>
    </location>
</feature>
<dbReference type="Pfam" id="PF01612">
    <property type="entry name" value="DNA_pol_A_exo1"/>
    <property type="match status" value="1"/>
</dbReference>
<dbReference type="VEuPathDB" id="TriTrypDB:BCY84_12370"/>
<dbReference type="Proteomes" id="UP000246078">
    <property type="component" value="Unassembled WGS sequence"/>
</dbReference>
<dbReference type="SUPFAM" id="SSF53098">
    <property type="entry name" value="Ribonuclease H-like"/>
    <property type="match status" value="1"/>
</dbReference>